<dbReference type="InterPro" id="IPR050951">
    <property type="entry name" value="Retrovirus_Pol_polyprotein"/>
</dbReference>
<dbReference type="GO" id="GO:0003676">
    <property type="term" value="F:nucleic acid binding"/>
    <property type="evidence" value="ECO:0007669"/>
    <property type="project" value="InterPro"/>
</dbReference>
<organism evidence="3 4">
    <name type="scientific">Trichuris suis</name>
    <name type="common">pig whipworm</name>
    <dbReference type="NCBI Taxonomy" id="68888"/>
    <lineage>
        <taxon>Eukaryota</taxon>
        <taxon>Metazoa</taxon>
        <taxon>Ecdysozoa</taxon>
        <taxon>Nematoda</taxon>
        <taxon>Enoplea</taxon>
        <taxon>Dorylaimia</taxon>
        <taxon>Trichinellida</taxon>
        <taxon>Trichuridae</taxon>
        <taxon>Trichuris</taxon>
    </lineage>
</organism>
<dbReference type="InterPro" id="IPR001584">
    <property type="entry name" value="Integrase_cat-core"/>
</dbReference>
<dbReference type="GO" id="GO:0015074">
    <property type="term" value="P:DNA integration"/>
    <property type="evidence" value="ECO:0007669"/>
    <property type="project" value="InterPro"/>
</dbReference>
<evidence type="ECO:0000313" key="4">
    <source>
        <dbReference type="Proteomes" id="UP000030764"/>
    </source>
</evidence>
<dbReference type="AlphaFoldDB" id="A0A085LXX7"/>
<dbReference type="SUPFAM" id="SSF53098">
    <property type="entry name" value="Ribonuclease H-like"/>
    <property type="match status" value="1"/>
</dbReference>
<dbReference type="Pfam" id="PF17921">
    <property type="entry name" value="Integrase_H2C2"/>
    <property type="match status" value="1"/>
</dbReference>
<dbReference type="InterPro" id="IPR041588">
    <property type="entry name" value="Integrase_H2C2"/>
</dbReference>
<evidence type="ECO:0000256" key="1">
    <source>
        <dbReference type="ARBA" id="ARBA00012493"/>
    </source>
</evidence>
<gene>
    <name evidence="3" type="ORF">M513_09290</name>
</gene>
<name>A0A085LXX7_9BILA</name>
<dbReference type="Gene3D" id="1.10.340.70">
    <property type="match status" value="1"/>
</dbReference>
<dbReference type="PANTHER" id="PTHR37984:SF15">
    <property type="entry name" value="INTEGRASE CATALYTIC DOMAIN-CONTAINING PROTEIN"/>
    <property type="match status" value="1"/>
</dbReference>
<proteinExistence type="predicted"/>
<dbReference type="EMBL" id="KL363263">
    <property type="protein sequence ID" value="KFD49823.1"/>
    <property type="molecule type" value="Genomic_DNA"/>
</dbReference>
<feature type="domain" description="Integrase catalytic" evidence="2">
    <location>
        <begin position="84"/>
        <end position="244"/>
    </location>
</feature>
<evidence type="ECO:0000313" key="3">
    <source>
        <dbReference type="EMBL" id="KFD49823.1"/>
    </source>
</evidence>
<dbReference type="PROSITE" id="PS50994">
    <property type="entry name" value="INTEGRASE"/>
    <property type="match status" value="1"/>
</dbReference>
<evidence type="ECO:0000259" key="2">
    <source>
        <dbReference type="PROSITE" id="PS50994"/>
    </source>
</evidence>
<dbReference type="EC" id="2.7.7.49" evidence="1"/>
<dbReference type="Gene3D" id="3.30.420.10">
    <property type="entry name" value="Ribonuclease H-like superfamily/Ribonuclease H"/>
    <property type="match status" value="1"/>
</dbReference>
<protein>
    <recommendedName>
        <fullName evidence="1">RNA-directed DNA polymerase</fullName>
        <ecNumber evidence="1">2.7.7.49</ecNumber>
    </recommendedName>
</protein>
<dbReference type="GO" id="GO:0003964">
    <property type="term" value="F:RNA-directed DNA polymerase activity"/>
    <property type="evidence" value="ECO:0007669"/>
    <property type="project" value="UniProtKB-EC"/>
</dbReference>
<keyword evidence="4" id="KW-1185">Reference proteome</keyword>
<dbReference type="InterPro" id="IPR012337">
    <property type="entry name" value="RNaseH-like_sf"/>
</dbReference>
<reference evidence="3 4" key="1">
    <citation type="journal article" date="2014" name="Nat. Genet.">
        <title>Genome and transcriptome of the porcine whipworm Trichuris suis.</title>
        <authorList>
            <person name="Jex A.R."/>
            <person name="Nejsum P."/>
            <person name="Schwarz E.M."/>
            <person name="Hu L."/>
            <person name="Young N.D."/>
            <person name="Hall R.S."/>
            <person name="Korhonen P.K."/>
            <person name="Liao S."/>
            <person name="Thamsborg S."/>
            <person name="Xia J."/>
            <person name="Xu P."/>
            <person name="Wang S."/>
            <person name="Scheerlinck J.P."/>
            <person name="Hofmann A."/>
            <person name="Sternberg P.W."/>
            <person name="Wang J."/>
            <person name="Gasser R.B."/>
        </authorList>
    </citation>
    <scope>NUCLEOTIDE SEQUENCE [LARGE SCALE GENOMIC DNA]</scope>
    <source>
        <strain evidence="3">DCEP-RM93M</strain>
    </source>
</reference>
<accession>A0A085LXX7</accession>
<dbReference type="InterPro" id="IPR036397">
    <property type="entry name" value="RNaseH_sf"/>
</dbReference>
<dbReference type="Proteomes" id="UP000030764">
    <property type="component" value="Unassembled WGS sequence"/>
</dbReference>
<dbReference type="PANTHER" id="PTHR37984">
    <property type="entry name" value="PROTEIN CBG26694"/>
    <property type="match status" value="1"/>
</dbReference>
<sequence>MIDATLLPYFQIRTELSVHDGSVLCGRQHIVVLEALRHGLVGVAHESHQGVERTKARLRESFWWPKMDPLVRRMLDKTAAAQQAPLQPVHYPNAAWEKIGIDIVGMFSRSSYRHRFPITSVGYYNKWPDVRFKQQASTADIICFLKETFSPEVFPMEIVSDNGFCSGELRLFLRNYGIRHTPNSLYYPQANGEVERFNRVLMDFIPAADAAPEGRGDAVERMLTEYRWTAHCVTEVSPCFLLHG</sequence>